<evidence type="ECO:0000256" key="5">
    <source>
        <dbReference type="ARBA" id="ARBA00022695"/>
    </source>
</evidence>
<dbReference type="GO" id="GO:0008408">
    <property type="term" value="F:3'-5' exonuclease activity"/>
    <property type="evidence" value="ECO:0007669"/>
    <property type="project" value="InterPro"/>
</dbReference>
<comment type="caution">
    <text evidence="11">The sequence shown here is derived from an EMBL/GenBank/DDBJ whole genome shotgun (WGS) entry which is preliminary data.</text>
</comment>
<organism evidence="11">
    <name type="scientific">marine sediment metagenome</name>
    <dbReference type="NCBI Taxonomy" id="412755"/>
    <lineage>
        <taxon>unclassified sequences</taxon>
        <taxon>metagenomes</taxon>
        <taxon>ecological metagenomes</taxon>
    </lineage>
</organism>
<keyword evidence="4" id="KW-0808">Transferase</keyword>
<dbReference type="GO" id="GO:0009360">
    <property type="term" value="C:DNA polymerase III complex"/>
    <property type="evidence" value="ECO:0007669"/>
    <property type="project" value="InterPro"/>
</dbReference>
<evidence type="ECO:0000256" key="3">
    <source>
        <dbReference type="ARBA" id="ARBA00022490"/>
    </source>
</evidence>
<dbReference type="SUPFAM" id="SSF55979">
    <property type="entry name" value="DNA clamp"/>
    <property type="match status" value="2"/>
</dbReference>
<dbReference type="CDD" id="cd00140">
    <property type="entry name" value="beta_clamp"/>
    <property type="match status" value="1"/>
</dbReference>
<evidence type="ECO:0000256" key="2">
    <source>
        <dbReference type="ARBA" id="ARBA00010752"/>
    </source>
</evidence>
<evidence type="ECO:0000256" key="1">
    <source>
        <dbReference type="ARBA" id="ARBA00004496"/>
    </source>
</evidence>
<dbReference type="GO" id="GO:0003887">
    <property type="term" value="F:DNA-directed DNA polymerase activity"/>
    <property type="evidence" value="ECO:0007669"/>
    <property type="project" value="UniProtKB-KW"/>
</dbReference>
<accession>A0A0F9E6S5</accession>
<feature type="domain" description="DNA polymerase III beta sliding clamp central" evidence="10">
    <location>
        <begin position="129"/>
        <end position="219"/>
    </location>
</feature>
<evidence type="ECO:0000256" key="6">
    <source>
        <dbReference type="ARBA" id="ARBA00022705"/>
    </source>
</evidence>
<dbReference type="InterPro" id="IPR001001">
    <property type="entry name" value="DNA_polIII_beta"/>
</dbReference>
<sequence>MKFQIEKSRLLNNIQKIKTIGLESSSLPISSNVRLEITKTKVKLTTINSNIVMWTTFKVDNSDGVGEIKVPAKTFFELVKKLPKTKIIDFNIDKQVLTIKAGKVNQKIKGFDGEFPTTDKLPSPDTLSLDQKTLKEMINLTDFAMAIDDSRPILNGALIKVITDKVSIIATDGRRLAMVERTLDEVTEWNKDFIVSGQAIRELKSVLSEEGKVTIKIVGHIDSKANAIFIAKAVNHYA</sequence>
<keyword evidence="7" id="KW-0239">DNA-directed DNA polymerase</keyword>
<dbReference type="Pfam" id="PF00712">
    <property type="entry name" value="DNA_pol3_beta"/>
    <property type="match status" value="1"/>
</dbReference>
<protein>
    <recommendedName>
        <fullName evidence="12">DNA polymerase III beta sliding clamp central domain-containing protein</fullName>
    </recommendedName>
</protein>
<evidence type="ECO:0000256" key="4">
    <source>
        <dbReference type="ARBA" id="ARBA00022679"/>
    </source>
</evidence>
<keyword evidence="6" id="KW-0235">DNA replication</keyword>
<name>A0A0F9E6S5_9ZZZZ</name>
<evidence type="ECO:0000259" key="9">
    <source>
        <dbReference type="Pfam" id="PF00712"/>
    </source>
</evidence>
<dbReference type="EMBL" id="LAZR01038381">
    <property type="protein sequence ID" value="KKL19703.1"/>
    <property type="molecule type" value="Genomic_DNA"/>
</dbReference>
<dbReference type="PANTHER" id="PTHR30478">
    <property type="entry name" value="DNA POLYMERASE III SUBUNIT BETA"/>
    <property type="match status" value="1"/>
</dbReference>
<keyword evidence="5" id="KW-0548">Nucleotidyltransferase</keyword>
<dbReference type="AlphaFoldDB" id="A0A0F9E6S5"/>
<dbReference type="GO" id="GO:0005737">
    <property type="term" value="C:cytoplasm"/>
    <property type="evidence" value="ECO:0007669"/>
    <property type="project" value="UniProtKB-SubCell"/>
</dbReference>
<evidence type="ECO:0008006" key="12">
    <source>
        <dbReference type="Google" id="ProtNLM"/>
    </source>
</evidence>
<evidence type="ECO:0000313" key="11">
    <source>
        <dbReference type="EMBL" id="KKL19703.1"/>
    </source>
</evidence>
<evidence type="ECO:0000259" key="10">
    <source>
        <dbReference type="Pfam" id="PF02767"/>
    </source>
</evidence>
<dbReference type="SMART" id="SM00480">
    <property type="entry name" value="POL3Bc"/>
    <property type="match status" value="1"/>
</dbReference>
<feature type="non-terminal residue" evidence="11">
    <location>
        <position position="238"/>
    </location>
</feature>
<keyword evidence="8" id="KW-0238">DNA-binding</keyword>
<dbReference type="Gene3D" id="3.10.150.10">
    <property type="entry name" value="DNA Polymerase III, subunit A, domain 2"/>
    <property type="match status" value="2"/>
</dbReference>
<evidence type="ECO:0000256" key="7">
    <source>
        <dbReference type="ARBA" id="ARBA00022932"/>
    </source>
</evidence>
<gene>
    <name evidence="11" type="ORF">LCGC14_2462800</name>
</gene>
<reference evidence="11" key="1">
    <citation type="journal article" date="2015" name="Nature">
        <title>Complex archaea that bridge the gap between prokaryotes and eukaryotes.</title>
        <authorList>
            <person name="Spang A."/>
            <person name="Saw J.H."/>
            <person name="Jorgensen S.L."/>
            <person name="Zaremba-Niedzwiedzka K."/>
            <person name="Martijn J."/>
            <person name="Lind A.E."/>
            <person name="van Eijk R."/>
            <person name="Schleper C."/>
            <person name="Guy L."/>
            <person name="Ettema T.J."/>
        </authorList>
    </citation>
    <scope>NUCLEOTIDE SEQUENCE</scope>
</reference>
<dbReference type="PANTHER" id="PTHR30478:SF0">
    <property type="entry name" value="BETA SLIDING CLAMP"/>
    <property type="match status" value="1"/>
</dbReference>
<dbReference type="InterPro" id="IPR022634">
    <property type="entry name" value="DNA_polIII_beta_N"/>
</dbReference>
<dbReference type="InterPro" id="IPR022637">
    <property type="entry name" value="DNA_polIII_beta_cen"/>
</dbReference>
<keyword evidence="3" id="KW-0963">Cytoplasm</keyword>
<evidence type="ECO:0000256" key="8">
    <source>
        <dbReference type="ARBA" id="ARBA00023125"/>
    </source>
</evidence>
<dbReference type="Pfam" id="PF02767">
    <property type="entry name" value="DNA_pol3_beta_2"/>
    <property type="match status" value="1"/>
</dbReference>
<comment type="similarity">
    <text evidence="2">Belongs to the beta sliding clamp family.</text>
</comment>
<feature type="domain" description="DNA polymerase III beta sliding clamp N-terminal" evidence="9">
    <location>
        <begin position="1"/>
        <end position="116"/>
    </location>
</feature>
<dbReference type="NCBIfam" id="TIGR00663">
    <property type="entry name" value="dnan"/>
    <property type="match status" value="1"/>
</dbReference>
<proteinExistence type="inferred from homology"/>
<dbReference type="GO" id="GO:0006271">
    <property type="term" value="P:DNA strand elongation involved in DNA replication"/>
    <property type="evidence" value="ECO:0007669"/>
    <property type="project" value="TreeGrafter"/>
</dbReference>
<comment type="subcellular location">
    <subcellularLocation>
        <location evidence="1">Cytoplasm</location>
    </subcellularLocation>
</comment>
<dbReference type="InterPro" id="IPR046938">
    <property type="entry name" value="DNA_clamp_sf"/>
</dbReference>
<dbReference type="GO" id="GO:0003677">
    <property type="term" value="F:DNA binding"/>
    <property type="evidence" value="ECO:0007669"/>
    <property type="project" value="UniProtKB-KW"/>
</dbReference>